<evidence type="ECO:0000256" key="1">
    <source>
        <dbReference type="SAM" id="MobiDB-lite"/>
    </source>
</evidence>
<comment type="caution">
    <text evidence="2">The sequence shown here is derived from an EMBL/GenBank/DDBJ whole genome shotgun (WGS) entry which is preliminary data.</text>
</comment>
<reference evidence="2 3" key="1">
    <citation type="submission" date="2024-04" db="EMBL/GenBank/DDBJ databases">
        <title>Tritrichomonas musculus Genome.</title>
        <authorList>
            <person name="Alves-Ferreira E."/>
            <person name="Grigg M."/>
            <person name="Lorenzi H."/>
            <person name="Galac M."/>
        </authorList>
    </citation>
    <scope>NUCLEOTIDE SEQUENCE [LARGE SCALE GENOMIC DNA]</scope>
    <source>
        <strain evidence="2 3">EAF2021</strain>
    </source>
</reference>
<organism evidence="2 3">
    <name type="scientific">Tritrichomonas musculus</name>
    <dbReference type="NCBI Taxonomy" id="1915356"/>
    <lineage>
        <taxon>Eukaryota</taxon>
        <taxon>Metamonada</taxon>
        <taxon>Parabasalia</taxon>
        <taxon>Tritrichomonadida</taxon>
        <taxon>Tritrichomonadidae</taxon>
        <taxon>Tritrichomonas</taxon>
    </lineage>
</organism>
<feature type="region of interest" description="Disordered" evidence="1">
    <location>
        <begin position="447"/>
        <end position="481"/>
    </location>
</feature>
<dbReference type="Proteomes" id="UP001470230">
    <property type="component" value="Unassembled WGS sequence"/>
</dbReference>
<proteinExistence type="predicted"/>
<sequence length="836" mass="97704">MEESYKNEENLYNFLKIHLPSNIRSLIFKCSNEIENIRKQILIQQRAIHSFSLLNISNYPKKHLPEQKKLVEYILNQYLSPLSSNELPSDFIQDASIFIPQIYDDLGLFANAVIHCTKFDYFDFVINSSIPSLFGNFSSDEYTKLASVFYTHIVGISTPEMGIQILAPFFQSLPTFRFIECVMTPFSIHYGSEIRLRSIAKSINNNTEYNKSTHCISIQLLEYIRTFLPLIPSTHIVLLNLMKSLNWSQGHINYFFFHQFFIHEAKKWIESSPYAGNGDFFKQIIKDAFTLEEMTKITSSLNKVASLYELPSLCLTAGQSFLLLYTSPFDIVMVSKLFLKVKEGQDLDIFRKTLNLSQINENLHFKPIWIKVYPTSVGKSLMPSPNWFKSDSIQSNISEFLSRRRNIFPIFMSSTKQSCIDYINEYNKRKFKRNIFNKYDIDKNSDNNDLDMDCKNSSNSDTENDEIASNTENDNINNINDNTNKYTNLDIDNRNTISNDRNFNSKGNSDDDTIIDISNIKLTKSSSVMFASTTNLNKNEITSFNSLYSAIEHNKSINNLTVYDSIVQTNVYTNSLHNEEKNKFKRFALDKNIQSQLSDVNKFEQFFNFEVQRKILEENLLHDSCSLYNATFALVAASENYDFLTNRLKWIQILSKIRPFLISIQNQFKQEFKQISKSWKDFNEEIKESTTLFIYKDLSKQKLILFWECVEQLKTLVVVPLIFRFEVFNDVMKKIQFIKNKKEFIFNVLVLTNNEKIITSFSLFSSCLMKSDIFRHFLSDDLISMWVEFESTFLNYLSIAKDQELPLKFIKLQAMLEDAISPTWEELKLEIHKCDY</sequence>
<name>A0ABR2HVB5_9EUKA</name>
<accession>A0ABR2HVB5</accession>
<dbReference type="EMBL" id="JAPFFF010000023">
    <property type="protein sequence ID" value="KAK8852477.1"/>
    <property type="molecule type" value="Genomic_DNA"/>
</dbReference>
<feature type="compositionally biased region" description="Low complexity" evidence="1">
    <location>
        <begin position="470"/>
        <end position="481"/>
    </location>
</feature>
<evidence type="ECO:0000313" key="2">
    <source>
        <dbReference type="EMBL" id="KAK8852477.1"/>
    </source>
</evidence>
<protein>
    <submittedName>
        <fullName evidence="2">Uncharacterized protein</fullName>
    </submittedName>
</protein>
<evidence type="ECO:0000313" key="3">
    <source>
        <dbReference type="Proteomes" id="UP001470230"/>
    </source>
</evidence>
<keyword evidence="3" id="KW-1185">Reference proteome</keyword>
<gene>
    <name evidence="2" type="ORF">M9Y10_017453</name>
</gene>